<dbReference type="GO" id="GO:0005524">
    <property type="term" value="F:ATP binding"/>
    <property type="evidence" value="ECO:0007669"/>
    <property type="project" value="UniProtKB-KW"/>
</dbReference>
<keyword evidence="12" id="KW-0902">Two-component regulatory system</keyword>
<evidence type="ECO:0000256" key="7">
    <source>
        <dbReference type="ARBA" id="ARBA00022692"/>
    </source>
</evidence>
<dbReference type="RefSeq" id="WP_115992005.1">
    <property type="nucleotide sequence ID" value="NZ_QRDY01000003.1"/>
</dbReference>
<keyword evidence="11 14" id="KW-1133">Transmembrane helix</keyword>
<comment type="catalytic activity">
    <reaction evidence="1">
        <text>ATP + protein L-histidine = ADP + protein N-phospho-L-histidine.</text>
        <dbReference type="EC" id="2.7.13.3"/>
    </reaction>
</comment>
<evidence type="ECO:0000256" key="2">
    <source>
        <dbReference type="ARBA" id="ARBA00004651"/>
    </source>
</evidence>
<dbReference type="SMART" id="SM00388">
    <property type="entry name" value="HisKA"/>
    <property type="match status" value="1"/>
</dbReference>
<dbReference type="PROSITE" id="PS50885">
    <property type="entry name" value="HAMP"/>
    <property type="match status" value="1"/>
</dbReference>
<keyword evidence="10" id="KW-0067">ATP-binding</keyword>
<dbReference type="SUPFAM" id="SSF158472">
    <property type="entry name" value="HAMP domain-like"/>
    <property type="match status" value="1"/>
</dbReference>
<evidence type="ECO:0000256" key="8">
    <source>
        <dbReference type="ARBA" id="ARBA00022741"/>
    </source>
</evidence>
<feature type="domain" description="HAMP" evidence="16">
    <location>
        <begin position="184"/>
        <end position="238"/>
    </location>
</feature>
<keyword evidence="18" id="KW-1185">Reference proteome</keyword>
<sequence length="500" mass="55818">MSIRLRLTLWYSGLFAVAFVAFGLIVYNVVFHNTMSELRERLIQVANNTEASGSRQPNELNLNSSAPGFDSTIIGMQLIDYSNQHSGIVLGKSPNMVRSNLTFPFLNQSDVEKRFVTKQVGEFPFYIYEHPLYDKDSKAVIALLQVGVLARGEFALFSQLKTILWISGLLGLMAAFLLGIFLSRKALMPINRVTEAAERIQSGSGLGLRIPREKPNDEIGRLTDTLNGMLSGLEHAYKNLEDSNAAQRRFVSDASHELRTPLTTIRGNVDLLEKIWLDDKQGDLRNSEEDTDQPEQSKLSVVEKREMSLESIRDIADEARRMSSLVNDLLSLARADAGYSMEMDNVSLRSLAEEAARRAWFLPRKAEWAVGPLEALDGVEVRGNRDYLLQLLFILIENGFKYTPSGVVRLYAMRSDGYIGLAVADTGIGISAEEMPHIFERFYRVDVSRGETAGTGLGLSIAKWIADMHHSKLEVKSQLGEGTVIMLWLPILTTNAKPVQ</sequence>
<evidence type="ECO:0000256" key="5">
    <source>
        <dbReference type="ARBA" id="ARBA00022553"/>
    </source>
</evidence>
<evidence type="ECO:0000313" key="17">
    <source>
        <dbReference type="EMBL" id="RED63900.1"/>
    </source>
</evidence>
<evidence type="ECO:0000256" key="10">
    <source>
        <dbReference type="ARBA" id="ARBA00022840"/>
    </source>
</evidence>
<accession>A0A3D9IQ34</accession>
<dbReference type="SUPFAM" id="SSF55874">
    <property type="entry name" value="ATPase domain of HSP90 chaperone/DNA topoisomerase II/histidine kinase"/>
    <property type="match status" value="1"/>
</dbReference>
<organism evidence="17 18">
    <name type="scientific">Cohnella lupini</name>
    <dbReference type="NCBI Taxonomy" id="1294267"/>
    <lineage>
        <taxon>Bacteria</taxon>
        <taxon>Bacillati</taxon>
        <taxon>Bacillota</taxon>
        <taxon>Bacilli</taxon>
        <taxon>Bacillales</taxon>
        <taxon>Paenibacillaceae</taxon>
        <taxon>Cohnella</taxon>
    </lineage>
</organism>
<evidence type="ECO:0000256" key="11">
    <source>
        <dbReference type="ARBA" id="ARBA00022989"/>
    </source>
</evidence>
<feature type="domain" description="Histidine kinase" evidence="15">
    <location>
        <begin position="253"/>
        <end position="493"/>
    </location>
</feature>
<dbReference type="InterPro" id="IPR036097">
    <property type="entry name" value="HisK_dim/P_sf"/>
</dbReference>
<evidence type="ECO:0000256" key="13">
    <source>
        <dbReference type="ARBA" id="ARBA00023136"/>
    </source>
</evidence>
<dbReference type="Gene3D" id="3.30.565.10">
    <property type="entry name" value="Histidine kinase-like ATPase, C-terminal domain"/>
    <property type="match status" value="1"/>
</dbReference>
<protein>
    <recommendedName>
        <fullName evidence="3">histidine kinase</fullName>
        <ecNumber evidence="3">2.7.13.3</ecNumber>
    </recommendedName>
</protein>
<dbReference type="InterPro" id="IPR036890">
    <property type="entry name" value="HATPase_C_sf"/>
</dbReference>
<dbReference type="Proteomes" id="UP000256869">
    <property type="component" value="Unassembled WGS sequence"/>
</dbReference>
<dbReference type="EC" id="2.7.13.3" evidence="3"/>
<reference evidence="17 18" key="1">
    <citation type="submission" date="2018-07" db="EMBL/GenBank/DDBJ databases">
        <title>Genomic Encyclopedia of Type Strains, Phase III (KMG-III): the genomes of soil and plant-associated and newly described type strains.</title>
        <authorList>
            <person name="Whitman W."/>
        </authorList>
    </citation>
    <scope>NUCLEOTIDE SEQUENCE [LARGE SCALE GENOMIC DNA]</scope>
    <source>
        <strain evidence="17 18">CECT 8236</strain>
    </source>
</reference>
<evidence type="ECO:0000256" key="6">
    <source>
        <dbReference type="ARBA" id="ARBA00022679"/>
    </source>
</evidence>
<dbReference type="InterPro" id="IPR003594">
    <property type="entry name" value="HATPase_dom"/>
</dbReference>
<feature type="transmembrane region" description="Helical" evidence="14">
    <location>
        <begin position="12"/>
        <end position="31"/>
    </location>
</feature>
<keyword evidence="8" id="KW-0547">Nucleotide-binding</keyword>
<dbReference type="InterPro" id="IPR004358">
    <property type="entry name" value="Sig_transdc_His_kin-like_C"/>
</dbReference>
<keyword evidence="7 14" id="KW-0812">Transmembrane</keyword>
<keyword evidence="9 17" id="KW-0418">Kinase</keyword>
<dbReference type="InterPro" id="IPR003660">
    <property type="entry name" value="HAMP_dom"/>
</dbReference>
<dbReference type="AlphaFoldDB" id="A0A3D9IQ34"/>
<proteinExistence type="predicted"/>
<keyword evidence="5" id="KW-0597">Phosphoprotein</keyword>
<dbReference type="SUPFAM" id="SSF47384">
    <property type="entry name" value="Homodimeric domain of signal transducing histidine kinase"/>
    <property type="match status" value="1"/>
</dbReference>
<dbReference type="CDD" id="cd06225">
    <property type="entry name" value="HAMP"/>
    <property type="match status" value="1"/>
</dbReference>
<dbReference type="OrthoDB" id="9786919at2"/>
<dbReference type="PRINTS" id="PR00344">
    <property type="entry name" value="BCTRLSENSOR"/>
</dbReference>
<keyword evidence="13 14" id="KW-0472">Membrane</keyword>
<dbReference type="Pfam" id="PF00512">
    <property type="entry name" value="HisKA"/>
    <property type="match status" value="1"/>
</dbReference>
<keyword evidence="6" id="KW-0808">Transferase</keyword>
<dbReference type="PANTHER" id="PTHR45436:SF5">
    <property type="entry name" value="SENSOR HISTIDINE KINASE TRCS"/>
    <property type="match status" value="1"/>
</dbReference>
<dbReference type="Pfam" id="PF02518">
    <property type="entry name" value="HATPase_c"/>
    <property type="match status" value="1"/>
</dbReference>
<dbReference type="Pfam" id="PF00672">
    <property type="entry name" value="HAMP"/>
    <property type="match status" value="1"/>
</dbReference>
<gene>
    <name evidence="17" type="ORF">DFP95_103141</name>
</gene>
<evidence type="ECO:0000256" key="12">
    <source>
        <dbReference type="ARBA" id="ARBA00023012"/>
    </source>
</evidence>
<dbReference type="SMART" id="SM00387">
    <property type="entry name" value="HATPase_c"/>
    <property type="match status" value="1"/>
</dbReference>
<comment type="caution">
    <text evidence="17">The sequence shown here is derived from an EMBL/GenBank/DDBJ whole genome shotgun (WGS) entry which is preliminary data.</text>
</comment>
<dbReference type="Gene3D" id="1.10.287.130">
    <property type="match status" value="1"/>
</dbReference>
<dbReference type="GO" id="GO:0005886">
    <property type="term" value="C:plasma membrane"/>
    <property type="evidence" value="ECO:0007669"/>
    <property type="project" value="UniProtKB-SubCell"/>
</dbReference>
<dbReference type="CDD" id="cd00075">
    <property type="entry name" value="HATPase"/>
    <property type="match status" value="1"/>
</dbReference>
<evidence type="ECO:0000256" key="3">
    <source>
        <dbReference type="ARBA" id="ARBA00012438"/>
    </source>
</evidence>
<dbReference type="InterPro" id="IPR003661">
    <property type="entry name" value="HisK_dim/P_dom"/>
</dbReference>
<evidence type="ECO:0000256" key="1">
    <source>
        <dbReference type="ARBA" id="ARBA00000085"/>
    </source>
</evidence>
<evidence type="ECO:0000259" key="16">
    <source>
        <dbReference type="PROSITE" id="PS50885"/>
    </source>
</evidence>
<evidence type="ECO:0000256" key="14">
    <source>
        <dbReference type="SAM" id="Phobius"/>
    </source>
</evidence>
<evidence type="ECO:0000313" key="18">
    <source>
        <dbReference type="Proteomes" id="UP000256869"/>
    </source>
</evidence>
<dbReference type="InterPro" id="IPR050428">
    <property type="entry name" value="TCS_sensor_his_kinase"/>
</dbReference>
<dbReference type="GO" id="GO:0000155">
    <property type="term" value="F:phosphorelay sensor kinase activity"/>
    <property type="evidence" value="ECO:0007669"/>
    <property type="project" value="InterPro"/>
</dbReference>
<dbReference type="PANTHER" id="PTHR45436">
    <property type="entry name" value="SENSOR HISTIDINE KINASE YKOH"/>
    <property type="match status" value="1"/>
</dbReference>
<evidence type="ECO:0000256" key="9">
    <source>
        <dbReference type="ARBA" id="ARBA00022777"/>
    </source>
</evidence>
<evidence type="ECO:0000256" key="4">
    <source>
        <dbReference type="ARBA" id="ARBA00022475"/>
    </source>
</evidence>
<name>A0A3D9IQ34_9BACL</name>
<feature type="transmembrane region" description="Helical" evidence="14">
    <location>
        <begin position="163"/>
        <end position="182"/>
    </location>
</feature>
<comment type="subcellular location">
    <subcellularLocation>
        <location evidence="2">Cell membrane</location>
        <topology evidence="2">Multi-pass membrane protein</topology>
    </subcellularLocation>
</comment>
<dbReference type="SMART" id="SM00304">
    <property type="entry name" value="HAMP"/>
    <property type="match status" value="1"/>
</dbReference>
<dbReference type="InterPro" id="IPR005467">
    <property type="entry name" value="His_kinase_dom"/>
</dbReference>
<keyword evidence="4" id="KW-1003">Cell membrane</keyword>
<dbReference type="CDD" id="cd00082">
    <property type="entry name" value="HisKA"/>
    <property type="match status" value="1"/>
</dbReference>
<evidence type="ECO:0000259" key="15">
    <source>
        <dbReference type="PROSITE" id="PS50109"/>
    </source>
</evidence>
<dbReference type="Gene3D" id="6.10.340.10">
    <property type="match status" value="1"/>
</dbReference>
<dbReference type="EMBL" id="QRDY01000003">
    <property type="protein sequence ID" value="RED63900.1"/>
    <property type="molecule type" value="Genomic_DNA"/>
</dbReference>
<dbReference type="PROSITE" id="PS50109">
    <property type="entry name" value="HIS_KIN"/>
    <property type="match status" value="1"/>
</dbReference>